<reference evidence="1 2" key="3">
    <citation type="journal article" date="2022" name="Microbiol. Spectr.">
        <title>Folding features and dynamics of 3D genome architecture in plant fungal pathogens.</title>
        <authorList>
            <person name="Xia C."/>
        </authorList>
    </citation>
    <scope>NUCLEOTIDE SEQUENCE [LARGE SCALE GENOMIC DNA]</scope>
    <source>
        <strain evidence="1 2">93-210</strain>
    </source>
</reference>
<sequence length="250" mass="27662">MLAINLPRRPSERLAGLARILPPIATGVKATQCKTSPVFIEVNVAQKILDLDNNELRAFIEKDTLERYKQPSKPLQVDTVVNLVRGRNTFLLAATGFGKSRIPEMYLNLTTRNRKGEIQGVVVVLNPLDELGNNQVEEKVAAGYSAINLNKANSNYRIVMKVKKGDVYLSHEFQSKLVLAVAHEAPMIYLWGLVGSGKKHLKSLVRHQDQGIFWPGYGNIGAALLNKNKALILLMSATCRPVAIEAIKKV</sequence>
<dbReference type="Proteomes" id="UP001060170">
    <property type="component" value="Chromosome 5"/>
</dbReference>
<gene>
    <name evidence="1" type="ORF">MJO28_005641</name>
</gene>
<proteinExistence type="predicted"/>
<reference evidence="2" key="1">
    <citation type="journal article" date="2018" name="BMC Genomics">
        <title>Genomic insights into host adaptation between the wheat stripe rust pathogen (Puccinia striiformis f. sp. tritici) and the barley stripe rust pathogen (Puccinia striiformis f. sp. hordei).</title>
        <authorList>
            <person name="Xia C."/>
            <person name="Wang M."/>
            <person name="Yin C."/>
            <person name="Cornejo O.E."/>
            <person name="Hulbert S.H."/>
            <person name="Chen X."/>
        </authorList>
    </citation>
    <scope>NUCLEOTIDE SEQUENCE [LARGE SCALE GENOMIC DNA]</scope>
    <source>
        <strain evidence="2">93-210</strain>
    </source>
</reference>
<comment type="caution">
    <text evidence="1">The sequence shown here is derived from an EMBL/GenBank/DDBJ whole genome shotgun (WGS) entry which is preliminary data.</text>
</comment>
<protein>
    <submittedName>
        <fullName evidence="1">Uncharacterized protein</fullName>
    </submittedName>
</protein>
<organism evidence="1 2">
    <name type="scientific">Puccinia striiformis f. sp. tritici</name>
    <dbReference type="NCBI Taxonomy" id="168172"/>
    <lineage>
        <taxon>Eukaryota</taxon>
        <taxon>Fungi</taxon>
        <taxon>Dikarya</taxon>
        <taxon>Basidiomycota</taxon>
        <taxon>Pucciniomycotina</taxon>
        <taxon>Pucciniomycetes</taxon>
        <taxon>Pucciniales</taxon>
        <taxon>Pucciniaceae</taxon>
        <taxon>Puccinia</taxon>
    </lineage>
</organism>
<dbReference type="EMBL" id="CM045869">
    <property type="protein sequence ID" value="KAI7955241.1"/>
    <property type="molecule type" value="Genomic_DNA"/>
</dbReference>
<evidence type="ECO:0000313" key="1">
    <source>
        <dbReference type="EMBL" id="KAI7955241.1"/>
    </source>
</evidence>
<accession>A0ACC0EPA2</accession>
<keyword evidence="2" id="KW-1185">Reference proteome</keyword>
<reference evidence="2" key="2">
    <citation type="journal article" date="2018" name="Mol. Plant Microbe Interact.">
        <title>Genome sequence resources for the wheat stripe rust pathogen (Puccinia striiformis f. sp. tritici) and the barley stripe rust pathogen (Puccinia striiformis f. sp. hordei).</title>
        <authorList>
            <person name="Xia C."/>
            <person name="Wang M."/>
            <person name="Yin C."/>
            <person name="Cornejo O.E."/>
            <person name="Hulbert S.H."/>
            <person name="Chen X."/>
        </authorList>
    </citation>
    <scope>NUCLEOTIDE SEQUENCE [LARGE SCALE GENOMIC DNA]</scope>
    <source>
        <strain evidence="2">93-210</strain>
    </source>
</reference>
<name>A0ACC0EPA2_9BASI</name>
<evidence type="ECO:0000313" key="2">
    <source>
        <dbReference type="Proteomes" id="UP001060170"/>
    </source>
</evidence>